<comment type="caution">
    <text evidence="1">The sequence shown here is derived from an EMBL/GenBank/DDBJ whole genome shotgun (WGS) entry which is preliminary data.</text>
</comment>
<evidence type="ECO:0000313" key="1">
    <source>
        <dbReference type="EMBL" id="KAI5675609.1"/>
    </source>
</evidence>
<name>A0ACC0BSM7_CATRO</name>
<organism evidence="1 2">
    <name type="scientific">Catharanthus roseus</name>
    <name type="common">Madagascar periwinkle</name>
    <name type="synonym">Vinca rosea</name>
    <dbReference type="NCBI Taxonomy" id="4058"/>
    <lineage>
        <taxon>Eukaryota</taxon>
        <taxon>Viridiplantae</taxon>
        <taxon>Streptophyta</taxon>
        <taxon>Embryophyta</taxon>
        <taxon>Tracheophyta</taxon>
        <taxon>Spermatophyta</taxon>
        <taxon>Magnoliopsida</taxon>
        <taxon>eudicotyledons</taxon>
        <taxon>Gunneridae</taxon>
        <taxon>Pentapetalae</taxon>
        <taxon>asterids</taxon>
        <taxon>lamiids</taxon>
        <taxon>Gentianales</taxon>
        <taxon>Apocynaceae</taxon>
        <taxon>Rauvolfioideae</taxon>
        <taxon>Vinceae</taxon>
        <taxon>Catharanthinae</taxon>
        <taxon>Catharanthus</taxon>
    </lineage>
</organism>
<proteinExistence type="predicted"/>
<dbReference type="Proteomes" id="UP001060085">
    <property type="component" value="Linkage Group LG02"/>
</dbReference>
<reference evidence="2" key="1">
    <citation type="journal article" date="2023" name="Nat. Plants">
        <title>Single-cell RNA sequencing provides a high-resolution roadmap for understanding the multicellular compartmentation of specialized metabolism.</title>
        <authorList>
            <person name="Sun S."/>
            <person name="Shen X."/>
            <person name="Li Y."/>
            <person name="Li Y."/>
            <person name="Wang S."/>
            <person name="Li R."/>
            <person name="Zhang H."/>
            <person name="Shen G."/>
            <person name="Guo B."/>
            <person name="Wei J."/>
            <person name="Xu J."/>
            <person name="St-Pierre B."/>
            <person name="Chen S."/>
            <person name="Sun C."/>
        </authorList>
    </citation>
    <scope>NUCLEOTIDE SEQUENCE [LARGE SCALE GENOMIC DNA]</scope>
</reference>
<gene>
    <name evidence="1" type="ORF">M9H77_06559</name>
</gene>
<dbReference type="EMBL" id="CM044702">
    <property type="protein sequence ID" value="KAI5675609.1"/>
    <property type="molecule type" value="Genomic_DNA"/>
</dbReference>
<sequence>MVVVMKKVQTIIQCCMVSIGGTLGCTPSQHDIQQTFPVQPLRRRPREHVLDRGARGVKRGARRHPVPPALQRHEHVNLGPTVVKRGEGSGSGQPYGDPFDSPNLYMPSFSLGLTPASQPHPSGSGTSQMPSAPSLGFASFQSPHSTSYRFLGFGHHLLRVQPIHQRRISLYRRHPRLTKRSGRMTWTVFSISALDIVLMVSDEPSILYSTVNNDDDEVDGSDGDDAVSSQSESDEDNDPEEGEFPPPLNPENPVNLVIENIVR</sequence>
<evidence type="ECO:0000313" key="2">
    <source>
        <dbReference type="Proteomes" id="UP001060085"/>
    </source>
</evidence>
<keyword evidence="2" id="KW-1185">Reference proteome</keyword>
<protein>
    <submittedName>
        <fullName evidence="1">Uncharacterized protein</fullName>
    </submittedName>
</protein>
<accession>A0ACC0BSM7</accession>